<gene>
    <name evidence="2" type="ORF">FANTH_12278</name>
</gene>
<keyword evidence="3" id="KW-1185">Reference proteome</keyword>
<name>A0A8H5DSJ1_9HYPO</name>
<feature type="region of interest" description="Disordered" evidence="1">
    <location>
        <begin position="32"/>
        <end position="113"/>
    </location>
</feature>
<dbReference type="EMBL" id="JABEVY010000396">
    <property type="protein sequence ID" value="KAF5234052.1"/>
    <property type="molecule type" value="Genomic_DNA"/>
</dbReference>
<evidence type="ECO:0000313" key="3">
    <source>
        <dbReference type="Proteomes" id="UP000573603"/>
    </source>
</evidence>
<accession>A0A8H5DSJ1</accession>
<evidence type="ECO:0000256" key="1">
    <source>
        <dbReference type="SAM" id="MobiDB-lite"/>
    </source>
</evidence>
<evidence type="ECO:0000313" key="2">
    <source>
        <dbReference type="EMBL" id="KAF5234052.1"/>
    </source>
</evidence>
<organism evidence="2 3">
    <name type="scientific">Fusarium anthophilum</name>
    <dbReference type="NCBI Taxonomy" id="48485"/>
    <lineage>
        <taxon>Eukaryota</taxon>
        <taxon>Fungi</taxon>
        <taxon>Dikarya</taxon>
        <taxon>Ascomycota</taxon>
        <taxon>Pezizomycotina</taxon>
        <taxon>Sordariomycetes</taxon>
        <taxon>Hypocreomycetidae</taxon>
        <taxon>Hypocreales</taxon>
        <taxon>Nectriaceae</taxon>
        <taxon>Fusarium</taxon>
        <taxon>Fusarium fujikuroi species complex</taxon>
    </lineage>
</organism>
<sequence length="128" mass="13270">MVDTDADASLEVPVPDAMSWPGLAWYGHVMTATDSAGGGREGLNKRATERLEEGEKTHPLEVAGMRNSLGNENQAVGTGASERVGSRHGGPNPPSQSSLALDSLQPASASASARAATFDLSWDSYSSV</sequence>
<dbReference type="AlphaFoldDB" id="A0A8H5DSJ1"/>
<dbReference type="Proteomes" id="UP000573603">
    <property type="component" value="Unassembled WGS sequence"/>
</dbReference>
<feature type="compositionally biased region" description="Low complexity" evidence="1">
    <location>
        <begin position="95"/>
        <end position="113"/>
    </location>
</feature>
<protein>
    <submittedName>
        <fullName evidence="2">Uncharacterized protein</fullName>
    </submittedName>
</protein>
<comment type="caution">
    <text evidence="2">The sequence shown here is derived from an EMBL/GenBank/DDBJ whole genome shotgun (WGS) entry which is preliminary data.</text>
</comment>
<reference evidence="2 3" key="1">
    <citation type="journal article" date="2020" name="BMC Genomics">
        <title>Correction to: Identification and distribution of gene clusters required for synthesis of sphingolipid metabolism inhibitors in diverse species of the filamentous fungus Fusarium.</title>
        <authorList>
            <person name="Kim H.S."/>
            <person name="Lohmar J.M."/>
            <person name="Busman M."/>
            <person name="Brown D.W."/>
            <person name="Naumann T.A."/>
            <person name="Divon H.H."/>
            <person name="Lysoe E."/>
            <person name="Uhlig S."/>
            <person name="Proctor R.H."/>
        </authorList>
    </citation>
    <scope>NUCLEOTIDE SEQUENCE [LARGE SCALE GENOMIC DNA]</scope>
    <source>
        <strain evidence="2 3">NRRL 25214</strain>
    </source>
</reference>
<proteinExistence type="predicted"/>
<feature type="compositionally biased region" description="Basic and acidic residues" evidence="1">
    <location>
        <begin position="42"/>
        <end position="59"/>
    </location>
</feature>